<dbReference type="EMBL" id="PQXH01000202">
    <property type="protein sequence ID" value="TGO08582.1"/>
    <property type="molecule type" value="Genomic_DNA"/>
</dbReference>
<name>A0A4Z1ECY2_9HELO</name>
<dbReference type="Proteomes" id="UP000297777">
    <property type="component" value="Unassembled WGS sequence"/>
</dbReference>
<gene>
    <name evidence="1" type="ORF">BTUL_0202g00210</name>
</gene>
<proteinExistence type="predicted"/>
<keyword evidence="2" id="KW-1185">Reference proteome</keyword>
<sequence length="101" mass="11161">MSFAQQKSKKSLRKESTVLPESSLHEFLFSQLVTTFYLSFIPAAPNSESNYSALQSKIDDLKINRTAVTIMNQSGSVEMIKCKIAKGIDLAILRGSMSLAE</sequence>
<comment type="caution">
    <text evidence="1">The sequence shown here is derived from an EMBL/GenBank/DDBJ whole genome shotgun (WGS) entry which is preliminary data.</text>
</comment>
<dbReference type="AlphaFoldDB" id="A0A4Z1ECY2"/>
<evidence type="ECO:0000313" key="1">
    <source>
        <dbReference type="EMBL" id="TGO08582.1"/>
    </source>
</evidence>
<dbReference type="OrthoDB" id="10405969at2759"/>
<reference evidence="1 2" key="1">
    <citation type="submission" date="2017-12" db="EMBL/GenBank/DDBJ databases">
        <title>Comparative genomics of Botrytis spp.</title>
        <authorList>
            <person name="Valero-Jimenez C.A."/>
            <person name="Tapia P."/>
            <person name="Veloso J."/>
            <person name="Silva-Moreno E."/>
            <person name="Staats M."/>
            <person name="Valdes J.H."/>
            <person name="Van Kan J.A.L."/>
        </authorList>
    </citation>
    <scope>NUCLEOTIDE SEQUENCE [LARGE SCALE GENOMIC DNA]</scope>
    <source>
        <strain evidence="1 2">Bt9001</strain>
    </source>
</reference>
<accession>A0A4Z1ECY2</accession>
<organism evidence="1 2">
    <name type="scientific">Botrytis tulipae</name>
    <dbReference type="NCBI Taxonomy" id="87230"/>
    <lineage>
        <taxon>Eukaryota</taxon>
        <taxon>Fungi</taxon>
        <taxon>Dikarya</taxon>
        <taxon>Ascomycota</taxon>
        <taxon>Pezizomycotina</taxon>
        <taxon>Leotiomycetes</taxon>
        <taxon>Helotiales</taxon>
        <taxon>Sclerotiniaceae</taxon>
        <taxon>Botrytis</taxon>
    </lineage>
</organism>
<protein>
    <submittedName>
        <fullName evidence="1">Uncharacterized protein</fullName>
    </submittedName>
</protein>
<evidence type="ECO:0000313" key="2">
    <source>
        <dbReference type="Proteomes" id="UP000297777"/>
    </source>
</evidence>